<dbReference type="SUPFAM" id="SSF56104">
    <property type="entry name" value="SAICAR synthase-like"/>
    <property type="match status" value="1"/>
</dbReference>
<name>A0A0W0ZKF8_9GAMM</name>
<dbReference type="NCBIfam" id="NF009251">
    <property type="entry name" value="PRK12607.1"/>
    <property type="match status" value="1"/>
</dbReference>
<dbReference type="GO" id="GO:0006189">
    <property type="term" value="P:'de novo' IMP biosynthetic process"/>
    <property type="evidence" value="ECO:0007669"/>
    <property type="project" value="UniProtKB-UniRule"/>
</dbReference>
<evidence type="ECO:0000256" key="2">
    <source>
        <dbReference type="ARBA" id="ARBA00010190"/>
    </source>
</evidence>
<dbReference type="Gene3D" id="3.30.470.20">
    <property type="entry name" value="ATP-grasp fold, B domain"/>
    <property type="match status" value="1"/>
</dbReference>
<evidence type="ECO:0000256" key="6">
    <source>
        <dbReference type="ARBA" id="ARBA00022840"/>
    </source>
</evidence>
<keyword evidence="11" id="KW-1185">Reference proteome</keyword>
<reference evidence="10 11" key="1">
    <citation type="submission" date="2015-11" db="EMBL/GenBank/DDBJ databases">
        <title>Genomic analysis of 38 Legionella species identifies large and diverse effector repertoires.</title>
        <authorList>
            <person name="Burstein D."/>
            <person name="Amaro F."/>
            <person name="Zusman T."/>
            <person name="Lifshitz Z."/>
            <person name="Cohen O."/>
            <person name="Gilbert J.A."/>
            <person name="Pupko T."/>
            <person name="Shuman H.A."/>
            <person name="Segal G."/>
        </authorList>
    </citation>
    <scope>NUCLEOTIDE SEQUENCE [LARGE SCALE GENOMIC DNA]</scope>
    <source>
        <strain evidence="10 11">IMVS3376</strain>
    </source>
</reference>
<evidence type="ECO:0000256" key="4">
    <source>
        <dbReference type="ARBA" id="ARBA00022741"/>
    </source>
</evidence>
<evidence type="ECO:0000313" key="11">
    <source>
        <dbReference type="Proteomes" id="UP000054926"/>
    </source>
</evidence>
<dbReference type="GO" id="GO:0005524">
    <property type="term" value="F:ATP binding"/>
    <property type="evidence" value="ECO:0007669"/>
    <property type="project" value="UniProtKB-KW"/>
</dbReference>
<evidence type="ECO:0000256" key="5">
    <source>
        <dbReference type="ARBA" id="ARBA00022755"/>
    </source>
</evidence>
<evidence type="ECO:0000256" key="3">
    <source>
        <dbReference type="ARBA" id="ARBA00022598"/>
    </source>
</evidence>
<dbReference type="PANTHER" id="PTHR43700:SF1">
    <property type="entry name" value="PHOSPHORIBOSYLAMINOIMIDAZOLE-SUCCINOCARBOXAMIDE SYNTHASE"/>
    <property type="match status" value="1"/>
</dbReference>
<keyword evidence="6 8" id="KW-0067">ATP-binding</keyword>
<comment type="similarity">
    <text evidence="2 8">Belongs to the SAICAR synthetase family.</text>
</comment>
<dbReference type="AlphaFoldDB" id="A0A0W0ZKF8"/>
<evidence type="ECO:0000256" key="8">
    <source>
        <dbReference type="HAMAP-Rule" id="MF_00137"/>
    </source>
</evidence>
<sequence length="331" mass="37608">MLTNATATTTRYDKEIREAPAFCLDKTNLPVGKKYQGKVRDSYDLGDAIMLVTTDRLTAFDRHLALIPYKGAVLNLTSAWWFEQTKNLVPNHIIAIPDPNVVIAKKCTVFPIEFVVRGYISGTTGTSLWTQYQNGVRTYCGITFPEGLTKNQQLEQAVLTPTTKEQIHDRPIAPAEIISEGWMTEADWLEASALALKLFQRGSEIAKNHGLILVDTKYEFGRDANGKIIVVDEIHTPDSSRYWLADSYQARIAAGLEPENIDKEFLRLWFAKNSDPYHDEQLPQAPQELIVELSSRYIQLYERITGQKFSFAEHKEPAEQRIMRHIANYLG</sequence>
<gene>
    <name evidence="8 10" type="primary">purC</name>
    <name evidence="10" type="ORF">Lste_2476</name>
</gene>
<dbReference type="PROSITE" id="PS01058">
    <property type="entry name" value="SAICAR_SYNTHETASE_2"/>
    <property type="match status" value="1"/>
</dbReference>
<dbReference type="Proteomes" id="UP000054926">
    <property type="component" value="Unassembled WGS sequence"/>
</dbReference>
<proteinExistence type="inferred from homology"/>
<dbReference type="STRING" id="947033.Lste_2476"/>
<feature type="domain" description="SAICAR synthetase/ADE2 N-terminal" evidence="9">
    <location>
        <begin position="34"/>
        <end position="280"/>
    </location>
</feature>
<dbReference type="OrthoDB" id="9801549at2"/>
<comment type="pathway">
    <text evidence="1 8">Purine metabolism; IMP biosynthesis via de novo pathway; 5-amino-1-(5-phospho-D-ribosyl)imidazole-4-carboxamide from 5-amino-1-(5-phospho-D-ribosyl)imidazole-4-carboxylate: step 1/2.</text>
</comment>
<dbReference type="EC" id="6.3.2.6" evidence="8"/>
<keyword evidence="5 8" id="KW-0658">Purine biosynthesis</keyword>
<accession>A0A0W0ZKF8</accession>
<dbReference type="EMBL" id="LNYY01000019">
    <property type="protein sequence ID" value="KTD69318.1"/>
    <property type="molecule type" value="Genomic_DNA"/>
</dbReference>
<dbReference type="HAMAP" id="MF_00137">
    <property type="entry name" value="SAICAR_synth"/>
    <property type="match status" value="1"/>
</dbReference>
<protein>
    <recommendedName>
        <fullName evidence="8">Phosphoribosylaminoimidazole-succinocarboxamide synthase</fullName>
        <ecNumber evidence="8">6.3.2.6</ecNumber>
    </recommendedName>
    <alternativeName>
        <fullName evidence="8">SAICAR synthetase</fullName>
    </alternativeName>
</protein>
<evidence type="ECO:0000259" key="9">
    <source>
        <dbReference type="Pfam" id="PF01259"/>
    </source>
</evidence>
<comment type="catalytic activity">
    <reaction evidence="7 8">
        <text>5-amino-1-(5-phospho-D-ribosyl)imidazole-4-carboxylate + L-aspartate + ATP = (2S)-2-[5-amino-1-(5-phospho-beta-D-ribosyl)imidazole-4-carboxamido]succinate + ADP + phosphate + 2 H(+)</text>
        <dbReference type="Rhea" id="RHEA:22628"/>
        <dbReference type="ChEBI" id="CHEBI:15378"/>
        <dbReference type="ChEBI" id="CHEBI:29991"/>
        <dbReference type="ChEBI" id="CHEBI:30616"/>
        <dbReference type="ChEBI" id="CHEBI:43474"/>
        <dbReference type="ChEBI" id="CHEBI:58443"/>
        <dbReference type="ChEBI" id="CHEBI:77657"/>
        <dbReference type="ChEBI" id="CHEBI:456216"/>
        <dbReference type="EC" id="6.3.2.6"/>
    </reaction>
</comment>
<dbReference type="GO" id="GO:0005737">
    <property type="term" value="C:cytoplasm"/>
    <property type="evidence" value="ECO:0007669"/>
    <property type="project" value="TreeGrafter"/>
</dbReference>
<evidence type="ECO:0000256" key="7">
    <source>
        <dbReference type="ARBA" id="ARBA00048475"/>
    </source>
</evidence>
<keyword evidence="3 8" id="KW-0436">Ligase</keyword>
<dbReference type="PROSITE" id="PS01057">
    <property type="entry name" value="SAICAR_SYNTHETASE_1"/>
    <property type="match status" value="1"/>
</dbReference>
<dbReference type="CDD" id="cd01414">
    <property type="entry name" value="SAICAR_synt_Sc"/>
    <property type="match status" value="1"/>
</dbReference>
<dbReference type="PATRIC" id="fig|947033.5.peg.2629"/>
<keyword evidence="4 8" id="KW-0547">Nucleotide-binding</keyword>
<dbReference type="Pfam" id="PF01259">
    <property type="entry name" value="SAICAR_synt"/>
    <property type="match status" value="1"/>
</dbReference>
<dbReference type="RefSeq" id="WP_058511268.1">
    <property type="nucleotide sequence ID" value="NZ_LNYY01000019.1"/>
</dbReference>
<evidence type="ECO:0000313" key="10">
    <source>
        <dbReference type="EMBL" id="KTD69318.1"/>
    </source>
</evidence>
<dbReference type="Gene3D" id="3.30.200.20">
    <property type="entry name" value="Phosphorylase Kinase, domain 1"/>
    <property type="match status" value="1"/>
</dbReference>
<dbReference type="InterPro" id="IPR018236">
    <property type="entry name" value="SAICAR_synthetase_CS"/>
</dbReference>
<dbReference type="PANTHER" id="PTHR43700">
    <property type="entry name" value="PHOSPHORIBOSYLAMINOIMIDAZOLE-SUCCINOCARBOXAMIDE SYNTHASE"/>
    <property type="match status" value="1"/>
</dbReference>
<dbReference type="GO" id="GO:0004639">
    <property type="term" value="F:phosphoribosylaminoimidazolesuccinocarboxamide synthase activity"/>
    <property type="evidence" value="ECO:0007669"/>
    <property type="project" value="UniProtKB-UniRule"/>
</dbReference>
<dbReference type="UniPathway" id="UPA00074">
    <property type="reaction ID" value="UER00131"/>
</dbReference>
<comment type="caution">
    <text evidence="10">The sequence shown here is derived from an EMBL/GenBank/DDBJ whole genome shotgun (WGS) entry which is preliminary data.</text>
</comment>
<evidence type="ECO:0000256" key="1">
    <source>
        <dbReference type="ARBA" id="ARBA00004672"/>
    </source>
</evidence>
<dbReference type="InterPro" id="IPR028923">
    <property type="entry name" value="SAICAR_synt/ADE2_N"/>
</dbReference>
<organism evidence="10 11">
    <name type="scientific">Legionella steelei</name>
    <dbReference type="NCBI Taxonomy" id="947033"/>
    <lineage>
        <taxon>Bacteria</taxon>
        <taxon>Pseudomonadati</taxon>
        <taxon>Pseudomonadota</taxon>
        <taxon>Gammaproteobacteria</taxon>
        <taxon>Legionellales</taxon>
        <taxon>Legionellaceae</taxon>
        <taxon>Legionella</taxon>
    </lineage>
</organism>